<protein>
    <submittedName>
        <fullName evidence="1">16945_t:CDS:1</fullName>
    </submittedName>
</protein>
<evidence type="ECO:0000313" key="1">
    <source>
        <dbReference type="EMBL" id="CAG8804899.1"/>
    </source>
</evidence>
<reference evidence="1" key="1">
    <citation type="submission" date="2021-06" db="EMBL/GenBank/DDBJ databases">
        <authorList>
            <person name="Kallberg Y."/>
            <person name="Tangrot J."/>
            <person name="Rosling A."/>
        </authorList>
    </citation>
    <scope>NUCLEOTIDE SEQUENCE</scope>
    <source>
        <strain evidence="1">MA461A</strain>
    </source>
</reference>
<organism evidence="1 2">
    <name type="scientific">Racocetra persica</name>
    <dbReference type="NCBI Taxonomy" id="160502"/>
    <lineage>
        <taxon>Eukaryota</taxon>
        <taxon>Fungi</taxon>
        <taxon>Fungi incertae sedis</taxon>
        <taxon>Mucoromycota</taxon>
        <taxon>Glomeromycotina</taxon>
        <taxon>Glomeromycetes</taxon>
        <taxon>Diversisporales</taxon>
        <taxon>Gigasporaceae</taxon>
        <taxon>Racocetra</taxon>
    </lineage>
</organism>
<proteinExistence type="predicted"/>
<dbReference type="Proteomes" id="UP000789920">
    <property type="component" value="Unassembled WGS sequence"/>
</dbReference>
<accession>A0ACA9RR59</accession>
<feature type="non-terminal residue" evidence="1">
    <location>
        <position position="78"/>
    </location>
</feature>
<dbReference type="EMBL" id="CAJVQC010064836">
    <property type="protein sequence ID" value="CAG8804899.1"/>
    <property type="molecule type" value="Genomic_DNA"/>
</dbReference>
<keyword evidence="2" id="KW-1185">Reference proteome</keyword>
<name>A0ACA9RR59_9GLOM</name>
<comment type="caution">
    <text evidence="1">The sequence shown here is derived from an EMBL/GenBank/DDBJ whole genome shotgun (WGS) entry which is preliminary data.</text>
</comment>
<sequence length="78" mass="8942">MTIKGYELAKQRGLYKSADEKIAEQENKLKKQLEEGKISSDDYKEEMNKVAENKRKLAEVIAKTYPEPPESAKEKPAK</sequence>
<gene>
    <name evidence="1" type="ORF">RPERSI_LOCUS21812</name>
</gene>
<evidence type="ECO:0000313" key="2">
    <source>
        <dbReference type="Proteomes" id="UP000789920"/>
    </source>
</evidence>